<comment type="caution">
    <text evidence="10">The sequence shown here is derived from an EMBL/GenBank/DDBJ whole genome shotgun (WGS) entry which is preliminary data.</text>
</comment>
<dbReference type="GO" id="GO:0016297">
    <property type="term" value="F:fatty acyl-[ACP] hydrolase activity"/>
    <property type="evidence" value="ECO:0007669"/>
    <property type="project" value="InterPro"/>
</dbReference>
<dbReference type="RefSeq" id="WP_154328746.1">
    <property type="nucleotide sequence ID" value="NZ_CP045696.1"/>
</dbReference>
<dbReference type="Gene3D" id="3.10.129.10">
    <property type="entry name" value="Hotdog Thioesterase"/>
    <property type="match status" value="2"/>
</dbReference>
<evidence type="ECO:0000259" key="9">
    <source>
        <dbReference type="Pfam" id="PF20791"/>
    </source>
</evidence>
<dbReference type="Pfam" id="PF01643">
    <property type="entry name" value="Acyl-ACP_TE"/>
    <property type="match status" value="1"/>
</dbReference>
<dbReference type="InterPro" id="IPR029069">
    <property type="entry name" value="HotDog_dom_sf"/>
</dbReference>
<dbReference type="CDD" id="cd00586">
    <property type="entry name" value="4HBT"/>
    <property type="match status" value="1"/>
</dbReference>
<evidence type="ECO:0000256" key="4">
    <source>
        <dbReference type="ARBA" id="ARBA00022832"/>
    </source>
</evidence>
<dbReference type="Proteomes" id="UP000483362">
    <property type="component" value="Unassembled WGS sequence"/>
</dbReference>
<keyword evidence="6" id="KW-0443">Lipid metabolism</keyword>
<keyword evidence="7" id="KW-0275">Fatty acid biosynthesis</keyword>
<dbReference type="GO" id="GO:0000036">
    <property type="term" value="F:acyl carrier activity"/>
    <property type="evidence" value="ECO:0007669"/>
    <property type="project" value="TreeGrafter"/>
</dbReference>
<dbReference type="InterPro" id="IPR002864">
    <property type="entry name" value="Acyl-ACP_thioesterase_NHD"/>
</dbReference>
<evidence type="ECO:0000256" key="3">
    <source>
        <dbReference type="ARBA" id="ARBA00022801"/>
    </source>
</evidence>
<evidence type="ECO:0000259" key="8">
    <source>
        <dbReference type="Pfam" id="PF01643"/>
    </source>
</evidence>
<name>A0A6L5XES7_9BACT</name>
<dbReference type="PANTHER" id="PTHR31727:SF6">
    <property type="entry name" value="OLEOYL-ACYL CARRIER PROTEIN THIOESTERASE 1, CHLOROPLASTIC"/>
    <property type="match status" value="1"/>
</dbReference>
<gene>
    <name evidence="10" type="ORF">FYJ29_09945</name>
</gene>
<keyword evidence="2" id="KW-0444">Lipid biosynthesis</keyword>
<keyword evidence="5" id="KW-0809">Transit peptide</keyword>
<organism evidence="10 11">
    <name type="scientific">Sodaliphilus pleomorphus</name>
    <dbReference type="NCBI Taxonomy" id="2606626"/>
    <lineage>
        <taxon>Bacteria</taxon>
        <taxon>Pseudomonadati</taxon>
        <taxon>Bacteroidota</taxon>
        <taxon>Bacteroidia</taxon>
        <taxon>Bacteroidales</taxon>
        <taxon>Muribaculaceae</taxon>
        <taxon>Sodaliphilus</taxon>
    </lineage>
</organism>
<dbReference type="InterPro" id="IPR045023">
    <property type="entry name" value="FATA/B"/>
</dbReference>
<sequence length="248" mass="28706">METNNSKKFTQKYLLTAAECNPEREMPLTLVMSRIIEVATLHANAWGVGYSKLIEANQGWVLSRVTVEMTRYPRVNEQYSFTTWIENYNRHFSQRNMEICDKDGVVIGGVRTIWMVINYATREGVDISKLSYISNNISDRKSSVAPQGRLHMVTEATKSTSYTFKYTDCDINRHVNTVKYLELLMNQFPLEKYDKQLVRRLEIAFMHETRCGDTVEVNLNDNDGLDCKLSVDSGRLSHCRARFCFSPR</sequence>
<keyword evidence="4" id="KW-0276">Fatty acid metabolism</keyword>
<dbReference type="AlphaFoldDB" id="A0A6L5XES7"/>
<dbReference type="SUPFAM" id="SSF54637">
    <property type="entry name" value="Thioesterase/thiol ester dehydrase-isomerase"/>
    <property type="match status" value="2"/>
</dbReference>
<evidence type="ECO:0000256" key="5">
    <source>
        <dbReference type="ARBA" id="ARBA00022946"/>
    </source>
</evidence>
<dbReference type="Pfam" id="PF20791">
    <property type="entry name" value="Acyl-ACP_TE_C"/>
    <property type="match status" value="1"/>
</dbReference>
<feature type="domain" description="Acyl-ACP thioesterase N-terminal hotdog" evidence="8">
    <location>
        <begin position="7"/>
        <end position="127"/>
    </location>
</feature>
<evidence type="ECO:0000256" key="6">
    <source>
        <dbReference type="ARBA" id="ARBA00023098"/>
    </source>
</evidence>
<evidence type="ECO:0000313" key="11">
    <source>
        <dbReference type="Proteomes" id="UP000483362"/>
    </source>
</evidence>
<proteinExistence type="inferred from homology"/>
<evidence type="ECO:0000256" key="7">
    <source>
        <dbReference type="ARBA" id="ARBA00023160"/>
    </source>
</evidence>
<dbReference type="InterPro" id="IPR049427">
    <property type="entry name" value="Acyl-ACP_TE_C"/>
</dbReference>
<accession>A0A6L5XES7</accession>
<feature type="domain" description="Acyl-ACP thioesterase-like C-terminal" evidence="9">
    <location>
        <begin position="155"/>
        <end position="231"/>
    </location>
</feature>
<dbReference type="PANTHER" id="PTHR31727">
    <property type="entry name" value="OLEOYL-ACYL CARRIER PROTEIN THIOESTERASE 1, CHLOROPLASTIC"/>
    <property type="match status" value="1"/>
</dbReference>
<dbReference type="EMBL" id="VULT01000015">
    <property type="protein sequence ID" value="MSS18073.1"/>
    <property type="molecule type" value="Genomic_DNA"/>
</dbReference>
<keyword evidence="3" id="KW-0378">Hydrolase</keyword>
<protein>
    <submittedName>
        <fullName evidence="10">Acyl-[acyl-carrier-protein] thioesterase</fullName>
    </submittedName>
</protein>
<evidence type="ECO:0000256" key="2">
    <source>
        <dbReference type="ARBA" id="ARBA00022516"/>
    </source>
</evidence>
<evidence type="ECO:0000313" key="10">
    <source>
        <dbReference type="EMBL" id="MSS18073.1"/>
    </source>
</evidence>
<comment type="similarity">
    <text evidence="1">Belongs to the acyl-ACP thioesterase family.</text>
</comment>
<reference evidence="10 11" key="1">
    <citation type="submission" date="2019-08" db="EMBL/GenBank/DDBJ databases">
        <title>In-depth cultivation of the pig gut microbiome towards novel bacterial diversity and tailored functional studies.</title>
        <authorList>
            <person name="Wylensek D."/>
            <person name="Hitch T.C.A."/>
            <person name="Clavel T."/>
        </authorList>
    </citation>
    <scope>NUCLEOTIDE SEQUENCE [LARGE SCALE GENOMIC DNA]</scope>
    <source>
        <strain evidence="10 11">Oil-RF-744-WCA-WT-10</strain>
    </source>
</reference>
<keyword evidence="11" id="KW-1185">Reference proteome</keyword>
<evidence type="ECO:0000256" key="1">
    <source>
        <dbReference type="ARBA" id="ARBA00006500"/>
    </source>
</evidence>